<dbReference type="EMBL" id="GBXM01049440">
    <property type="protein sequence ID" value="JAH59137.1"/>
    <property type="molecule type" value="Transcribed_RNA"/>
</dbReference>
<dbReference type="AlphaFoldDB" id="A0A0E9U156"/>
<reference evidence="1" key="1">
    <citation type="submission" date="2014-11" db="EMBL/GenBank/DDBJ databases">
        <authorList>
            <person name="Amaro Gonzalez C."/>
        </authorList>
    </citation>
    <scope>NUCLEOTIDE SEQUENCE</scope>
</reference>
<sequence length="31" mass="3683">MAMLPAYHKSRHQMTSSKWLCCQLFTMPNIK</sequence>
<dbReference type="EMBL" id="GBXM01047750">
    <property type="protein sequence ID" value="JAH60827.1"/>
    <property type="molecule type" value="Transcribed_RNA"/>
</dbReference>
<accession>A0A0E9U156</accession>
<dbReference type="EMBL" id="GBXM01048016">
    <property type="protein sequence ID" value="JAH60561.1"/>
    <property type="molecule type" value="Transcribed_RNA"/>
</dbReference>
<dbReference type="EMBL" id="GBXM01049677">
    <property type="protein sequence ID" value="JAH58900.1"/>
    <property type="molecule type" value="Transcribed_RNA"/>
</dbReference>
<organism evidence="1">
    <name type="scientific">Anguilla anguilla</name>
    <name type="common">European freshwater eel</name>
    <name type="synonym">Muraena anguilla</name>
    <dbReference type="NCBI Taxonomy" id="7936"/>
    <lineage>
        <taxon>Eukaryota</taxon>
        <taxon>Metazoa</taxon>
        <taxon>Chordata</taxon>
        <taxon>Craniata</taxon>
        <taxon>Vertebrata</taxon>
        <taxon>Euteleostomi</taxon>
        <taxon>Actinopterygii</taxon>
        <taxon>Neopterygii</taxon>
        <taxon>Teleostei</taxon>
        <taxon>Anguilliformes</taxon>
        <taxon>Anguillidae</taxon>
        <taxon>Anguilla</taxon>
    </lineage>
</organism>
<proteinExistence type="predicted"/>
<reference evidence="1" key="2">
    <citation type="journal article" date="2015" name="Fish Shellfish Immunol.">
        <title>Early steps in the European eel (Anguilla anguilla)-Vibrio vulnificus interaction in the gills: Role of the RtxA13 toxin.</title>
        <authorList>
            <person name="Callol A."/>
            <person name="Pajuelo D."/>
            <person name="Ebbesson L."/>
            <person name="Teles M."/>
            <person name="MacKenzie S."/>
            <person name="Amaro C."/>
        </authorList>
    </citation>
    <scope>NUCLEOTIDE SEQUENCE</scope>
</reference>
<name>A0A0E9U156_ANGAN</name>
<dbReference type="EMBL" id="GBXM01053897">
    <property type="protein sequence ID" value="JAH54680.1"/>
    <property type="molecule type" value="Transcribed_RNA"/>
</dbReference>
<protein>
    <submittedName>
        <fullName evidence="1">Uncharacterized protein</fullName>
    </submittedName>
</protein>
<evidence type="ECO:0000313" key="1">
    <source>
        <dbReference type="EMBL" id="JAH58900.1"/>
    </source>
</evidence>
<dbReference type="EMBL" id="GBXM01049239">
    <property type="protein sequence ID" value="JAH59338.1"/>
    <property type="molecule type" value="Transcribed_RNA"/>
</dbReference>